<dbReference type="EMBL" id="JAWPEI010000026">
    <property type="protein sequence ID" value="KAK4707153.1"/>
    <property type="molecule type" value="Genomic_DNA"/>
</dbReference>
<reference evidence="2 3" key="1">
    <citation type="submission" date="2023-10" db="EMBL/GenBank/DDBJ databases">
        <title>Genome-Wide Identification Analysis in wild type Solanum Pinnatisectum Reveals Some Genes Defensing Phytophthora Infestans.</title>
        <authorList>
            <person name="Sun C."/>
        </authorList>
    </citation>
    <scope>NUCLEOTIDE SEQUENCE [LARGE SCALE GENOMIC DNA]</scope>
    <source>
        <strain evidence="2">LQN</strain>
        <tissue evidence="2">Leaf</tissue>
    </source>
</reference>
<dbReference type="InterPro" id="IPR017451">
    <property type="entry name" value="F-box-assoc_interact_dom"/>
</dbReference>
<evidence type="ECO:0000259" key="1">
    <source>
        <dbReference type="Pfam" id="PF08268"/>
    </source>
</evidence>
<dbReference type="PANTHER" id="PTHR31111:SF139">
    <property type="entry name" value="F-BOX ASSOCIATED DOMAIN-CONTAINING PROTEIN"/>
    <property type="match status" value="1"/>
</dbReference>
<dbReference type="InterPro" id="IPR013187">
    <property type="entry name" value="F-box-assoc_dom_typ3"/>
</dbReference>
<dbReference type="AlphaFoldDB" id="A0AAV9K1J0"/>
<feature type="domain" description="F-box associated beta-propeller type 3" evidence="1">
    <location>
        <begin position="25"/>
        <end position="298"/>
    </location>
</feature>
<dbReference type="Proteomes" id="UP001311915">
    <property type="component" value="Unassembled WGS sequence"/>
</dbReference>
<proteinExistence type="predicted"/>
<gene>
    <name evidence="2" type="ORF">R3W88_033292</name>
</gene>
<organism evidence="2 3">
    <name type="scientific">Solanum pinnatisectum</name>
    <name type="common">tansyleaf nightshade</name>
    <dbReference type="NCBI Taxonomy" id="50273"/>
    <lineage>
        <taxon>Eukaryota</taxon>
        <taxon>Viridiplantae</taxon>
        <taxon>Streptophyta</taxon>
        <taxon>Embryophyta</taxon>
        <taxon>Tracheophyta</taxon>
        <taxon>Spermatophyta</taxon>
        <taxon>Magnoliopsida</taxon>
        <taxon>eudicotyledons</taxon>
        <taxon>Gunneridae</taxon>
        <taxon>Pentapetalae</taxon>
        <taxon>asterids</taxon>
        <taxon>lamiids</taxon>
        <taxon>Solanales</taxon>
        <taxon>Solanaceae</taxon>
        <taxon>Solanoideae</taxon>
        <taxon>Solaneae</taxon>
        <taxon>Solanum</taxon>
    </lineage>
</organism>
<comment type="caution">
    <text evidence="2">The sequence shown here is derived from an EMBL/GenBank/DDBJ whole genome shotgun (WGS) entry which is preliminary data.</text>
</comment>
<dbReference type="PANTHER" id="PTHR31111">
    <property type="entry name" value="BNAA05G37150D PROTEIN-RELATED"/>
    <property type="match status" value="1"/>
</dbReference>
<accession>A0AAV9K1J0</accession>
<evidence type="ECO:0000313" key="2">
    <source>
        <dbReference type="EMBL" id="KAK4707153.1"/>
    </source>
</evidence>
<sequence length="307" mass="35704">MGTKFLVKGGEFYYTAEEKKDGKASAFLLQVDKFNKSYNRAPTYSCFNSCVNGLFCGWRSSSLLIFNPSTTEVRILPHPNKDILWCNYSLGFEPKENKYKVVSTKYHAQEGYIKYWIFTLGIDKSWREIQRGFSCVPSSSPSVCISGVIYQFIYESFLNGYKSAIVAFDVKSKNYEIIALWKAFMSQPHYYELIEVKGKLAVIDYNYVRRSGYMDMWILEQTPRKKWEKHNIRFPLIWNDKKPIFIASCTPSDGEIVFVMYLSSSVVSCFCYDVTRKSWRELKIKGLPKENNINNIYSYVESLVSFG</sequence>
<dbReference type="NCBIfam" id="TIGR01640">
    <property type="entry name" value="F_box_assoc_1"/>
    <property type="match status" value="1"/>
</dbReference>
<name>A0AAV9K1J0_9SOLN</name>
<dbReference type="Pfam" id="PF08268">
    <property type="entry name" value="FBA_3"/>
    <property type="match status" value="1"/>
</dbReference>
<protein>
    <recommendedName>
        <fullName evidence="1">F-box associated beta-propeller type 3 domain-containing protein</fullName>
    </recommendedName>
</protein>
<keyword evidence="3" id="KW-1185">Reference proteome</keyword>
<evidence type="ECO:0000313" key="3">
    <source>
        <dbReference type="Proteomes" id="UP001311915"/>
    </source>
</evidence>